<dbReference type="AlphaFoldDB" id="A0A373FAB7"/>
<dbReference type="Proteomes" id="UP000261948">
    <property type="component" value="Unassembled WGS sequence"/>
</dbReference>
<gene>
    <name evidence="1" type="ORF">DZC30_20345</name>
</gene>
<accession>A0A373FAB7</accession>
<comment type="caution">
    <text evidence="1">The sequence shown here is derived from an EMBL/GenBank/DDBJ whole genome shotgun (WGS) entry which is preliminary data.</text>
</comment>
<evidence type="ECO:0000313" key="1">
    <source>
        <dbReference type="EMBL" id="RGE40415.1"/>
    </source>
</evidence>
<keyword evidence="2" id="KW-1185">Reference proteome</keyword>
<protein>
    <submittedName>
        <fullName evidence="1">Uncharacterized protein</fullName>
    </submittedName>
</protein>
<evidence type="ECO:0000313" key="2">
    <source>
        <dbReference type="Proteomes" id="UP000261948"/>
    </source>
</evidence>
<organism evidence="1 2">
    <name type="scientific">Comamonas testosteroni</name>
    <name type="common">Pseudomonas testosteroni</name>
    <dbReference type="NCBI Taxonomy" id="285"/>
    <lineage>
        <taxon>Bacteria</taxon>
        <taxon>Pseudomonadati</taxon>
        <taxon>Pseudomonadota</taxon>
        <taxon>Betaproteobacteria</taxon>
        <taxon>Burkholderiales</taxon>
        <taxon>Comamonadaceae</taxon>
        <taxon>Comamonas</taxon>
    </lineage>
</organism>
<proteinExistence type="predicted"/>
<reference evidence="1 2" key="1">
    <citation type="submission" date="2018-08" db="EMBL/GenBank/DDBJ databases">
        <title>Comamonas testosteroni strain SWCO2.</title>
        <authorList>
            <person name="Jiang N."/>
            <person name="Zhang X.Z."/>
        </authorList>
    </citation>
    <scope>NUCLEOTIDE SEQUENCE [LARGE SCALE GENOMIC DNA]</scope>
    <source>
        <strain evidence="1 2">SWCO2</strain>
    </source>
</reference>
<name>A0A373FAB7_COMTE</name>
<sequence>MGALAEFIEAKTVTVSIPVPSVLDGEPLPPPAKVLSVFDLFFSAQAEREELKLKALERRRKFEPKDFPDFGGSNFNWTDQEMISLHAQLLDLHLDVFSSNRTSRRSKINAIPWIFGQPDVQRENISSVVVNQALAQGFDDNIPFTFACACRLTGHDPDEVRSLLKLHLLEAGESELLALI</sequence>
<dbReference type="EMBL" id="QURR01000037">
    <property type="protein sequence ID" value="RGE40415.1"/>
    <property type="molecule type" value="Genomic_DNA"/>
</dbReference>